<evidence type="ECO:0000313" key="2">
    <source>
        <dbReference type="EMBL" id="OSS55189.1"/>
    </source>
</evidence>
<gene>
    <name evidence="2" type="ORF">B5807_01509</name>
</gene>
<keyword evidence="3" id="KW-1185">Reference proteome</keyword>
<organism evidence="2 3">
    <name type="scientific">Epicoccum nigrum</name>
    <name type="common">Soil fungus</name>
    <name type="synonym">Epicoccum purpurascens</name>
    <dbReference type="NCBI Taxonomy" id="105696"/>
    <lineage>
        <taxon>Eukaryota</taxon>
        <taxon>Fungi</taxon>
        <taxon>Dikarya</taxon>
        <taxon>Ascomycota</taxon>
        <taxon>Pezizomycotina</taxon>
        <taxon>Dothideomycetes</taxon>
        <taxon>Pleosporomycetidae</taxon>
        <taxon>Pleosporales</taxon>
        <taxon>Pleosporineae</taxon>
        <taxon>Didymellaceae</taxon>
        <taxon>Epicoccum</taxon>
    </lineage>
</organism>
<protein>
    <submittedName>
        <fullName evidence="2">Uncharacterized protein</fullName>
    </submittedName>
</protein>
<dbReference type="EMBL" id="KZ107838">
    <property type="protein sequence ID" value="OSS55189.1"/>
    <property type="molecule type" value="Genomic_DNA"/>
</dbReference>
<evidence type="ECO:0000313" key="3">
    <source>
        <dbReference type="Proteomes" id="UP000193240"/>
    </source>
</evidence>
<feature type="signal peptide" evidence="1">
    <location>
        <begin position="1"/>
        <end position="18"/>
    </location>
</feature>
<dbReference type="Proteomes" id="UP000193240">
    <property type="component" value="Unassembled WGS sequence"/>
</dbReference>
<keyword evidence="1" id="KW-0732">Signal</keyword>
<proteinExistence type="predicted"/>
<dbReference type="AlphaFoldDB" id="A0A1Y2MHA2"/>
<evidence type="ECO:0000256" key="1">
    <source>
        <dbReference type="SAM" id="SignalP"/>
    </source>
</evidence>
<feature type="chain" id="PRO_5013345211" evidence="1">
    <location>
        <begin position="19"/>
        <end position="182"/>
    </location>
</feature>
<name>A0A1Y2MHA2_EPING</name>
<reference evidence="2 3" key="1">
    <citation type="journal article" date="2017" name="Genome Announc.">
        <title>Genome sequence of the saprophytic ascomycete Epicoccum nigrum ICMP 19927 strain isolated from New Zealand.</title>
        <authorList>
            <person name="Fokin M."/>
            <person name="Fleetwood D."/>
            <person name="Weir B.S."/>
            <person name="Villas-Boas S.G."/>
        </authorList>
    </citation>
    <scope>NUCLEOTIDE SEQUENCE [LARGE SCALE GENOMIC DNA]</scope>
    <source>
        <strain evidence="2 3">ICMP 19927</strain>
    </source>
</reference>
<accession>A0A1Y2MHA2</accession>
<dbReference type="InParanoid" id="A0A1Y2MHA2"/>
<sequence length="182" mass="20244">MLFTSHLVILILPLTALAVHQGSYGNVTTQSDGEIMEEETYVTQDGTEDIRPSTIGWRNATRSVAPCRNGTESNTTEYETHLAYCFDNNRAVNLSSGRTEVVANWSFTNSEAGRVGGYYQPTATGWEEATAIRNRETSINVQYGTLFELRQTQDPYKPDDPMLDLAEPLAFHQTAMGIEGRI</sequence>